<feature type="domain" description="TonB-dependent receptor-like beta-barrel" evidence="11">
    <location>
        <begin position="233"/>
        <end position="672"/>
    </location>
</feature>
<evidence type="ECO:0000256" key="7">
    <source>
        <dbReference type="ARBA" id="ARBA00023237"/>
    </source>
</evidence>
<dbReference type="GO" id="GO:0033214">
    <property type="term" value="P:siderophore-iron import into cell"/>
    <property type="evidence" value="ECO:0007669"/>
    <property type="project" value="TreeGrafter"/>
</dbReference>
<evidence type="ECO:0000256" key="6">
    <source>
        <dbReference type="ARBA" id="ARBA00023136"/>
    </source>
</evidence>
<dbReference type="InterPro" id="IPR012910">
    <property type="entry name" value="Plug_dom"/>
</dbReference>
<reference evidence="13 14" key="1">
    <citation type="submission" date="2020-08" db="EMBL/GenBank/DDBJ databases">
        <title>Genomic Encyclopedia of Type Strains, Phase IV (KMG-IV): sequencing the most valuable type-strain genomes for metagenomic binning, comparative biology and taxonomic classification.</title>
        <authorList>
            <person name="Goeker M."/>
        </authorList>
    </citation>
    <scope>NUCLEOTIDE SEQUENCE [LARGE SCALE GENOMIC DNA]</scope>
    <source>
        <strain evidence="13 14">DSM 27203</strain>
    </source>
</reference>
<evidence type="ECO:0000256" key="4">
    <source>
        <dbReference type="ARBA" id="ARBA00022692"/>
    </source>
</evidence>
<dbReference type="Gene3D" id="2.40.170.20">
    <property type="entry name" value="TonB-dependent receptor, beta-barrel domain"/>
    <property type="match status" value="1"/>
</dbReference>
<dbReference type="Pfam" id="PF00593">
    <property type="entry name" value="TonB_dep_Rec_b-barrel"/>
    <property type="match status" value="1"/>
</dbReference>
<dbReference type="InterPro" id="IPR039426">
    <property type="entry name" value="TonB-dep_rcpt-like"/>
</dbReference>
<keyword evidence="7 8" id="KW-0998">Cell outer membrane</keyword>
<evidence type="ECO:0000259" key="12">
    <source>
        <dbReference type="Pfam" id="PF07715"/>
    </source>
</evidence>
<dbReference type="PANTHER" id="PTHR30442">
    <property type="entry name" value="IRON III DICITRATE TRANSPORT PROTEIN FECA"/>
    <property type="match status" value="1"/>
</dbReference>
<dbReference type="PANTHER" id="PTHR30442:SF0">
    <property type="entry name" value="FE(3+) DICITRATE TRANSPORT PROTEIN FECA"/>
    <property type="match status" value="1"/>
</dbReference>
<keyword evidence="14" id="KW-1185">Reference proteome</keyword>
<gene>
    <name evidence="13" type="ORF">FHR23_001388</name>
</gene>
<keyword evidence="6 8" id="KW-0472">Membrane</keyword>
<keyword evidence="3 8" id="KW-1134">Transmembrane beta strand</keyword>
<dbReference type="RefSeq" id="WP_345575961.1">
    <property type="nucleotide sequence ID" value="NZ_BAABIF010000013.1"/>
</dbReference>
<keyword evidence="5 9" id="KW-0798">TonB box</keyword>
<comment type="subcellular location">
    <subcellularLocation>
        <location evidence="1 8">Cell outer membrane</location>
        <topology evidence="1 8">Multi-pass membrane protein</topology>
    </subcellularLocation>
</comment>
<evidence type="ECO:0000256" key="5">
    <source>
        <dbReference type="ARBA" id="ARBA00023077"/>
    </source>
</evidence>
<organism evidence="13 14">
    <name type="scientific">Stakelama sediminis</name>
    <dbReference type="NCBI Taxonomy" id="463200"/>
    <lineage>
        <taxon>Bacteria</taxon>
        <taxon>Pseudomonadati</taxon>
        <taxon>Pseudomonadota</taxon>
        <taxon>Alphaproteobacteria</taxon>
        <taxon>Sphingomonadales</taxon>
        <taxon>Sphingomonadaceae</taxon>
        <taxon>Stakelama</taxon>
    </lineage>
</organism>
<accession>A0A840YXY9</accession>
<evidence type="ECO:0000256" key="2">
    <source>
        <dbReference type="ARBA" id="ARBA00022448"/>
    </source>
</evidence>
<evidence type="ECO:0000256" key="1">
    <source>
        <dbReference type="ARBA" id="ARBA00004571"/>
    </source>
</evidence>
<dbReference type="InterPro" id="IPR000531">
    <property type="entry name" value="Beta-barrel_TonB"/>
</dbReference>
<evidence type="ECO:0000259" key="11">
    <source>
        <dbReference type="Pfam" id="PF00593"/>
    </source>
</evidence>
<keyword evidence="4 8" id="KW-0812">Transmembrane</keyword>
<evidence type="ECO:0000256" key="10">
    <source>
        <dbReference type="SAM" id="MobiDB-lite"/>
    </source>
</evidence>
<feature type="domain" description="TonB-dependent receptor plug" evidence="12">
    <location>
        <begin position="60"/>
        <end position="156"/>
    </location>
</feature>
<dbReference type="PROSITE" id="PS52016">
    <property type="entry name" value="TONB_DEPENDENT_REC_3"/>
    <property type="match status" value="1"/>
</dbReference>
<dbReference type="InterPro" id="IPR037066">
    <property type="entry name" value="Plug_dom_sf"/>
</dbReference>
<sequence>MQAPAFAQDQDAGPPPGAPQGPYDIVVIGQPVEDAPAKLDHIMSEVDGTKITVTKKTTVTKLNLQPTVIDNNQKQLFVRSPGLLVTDQQTPTQYNLNYRGLGNPQESEFILALQNGLPISTDWIGFPTLYYEPLPQEVAKIELIRGGSSLMYGPNPAPAVNFVLKRPRAGEPIGAYSENSFGSDDLFSSFNAIEGSVGKVEFRASYGHVHDGGQRQNSASDLDQVRTYLAYRPDGGSLWYADFQYHNVSAGDPGRIGYPQFLTDADYSPTPFNHDWIRRTSITLGNESDLGNGWKLEAKGWAAWQTIHTRAAANQAPGAPPPATTTIEDEQFHSQGLDVRAVKHWGRGNALTIGSVVYHDDAPFREWTSTDITAPRDLNDGTPRLDQQRYTAYQAVFVENVFRLPHRWHVVPSVRLEHEVIDIDESVRPPFLTRPLIKEHASRVVPLFGLGLGFDFGHQNETYFSVSNGYRPLRFFDVASPFSNVGPGNVADPQKSLSWEVGVHGTPVTGLFYDISLFWINFRNRIETVALNNTDLVNVNSGDTRHRGFEGQVSYDFLAHRGGDTHLIAFGNLSLLDATFVKSDIAGQVGKTPAYAPGLIAKYGITFRRDRRFDVSVTGISVSSQYWQDSNAPTGSGDSYIPARIPAYAVFDIAADVYLTKKLRLLAGVSNIGDRKYYDRVFLNGLEPARDRKAYAGFAVGF</sequence>
<dbReference type="GO" id="GO:0009279">
    <property type="term" value="C:cell outer membrane"/>
    <property type="evidence" value="ECO:0007669"/>
    <property type="project" value="UniProtKB-SubCell"/>
</dbReference>
<dbReference type="Pfam" id="PF07715">
    <property type="entry name" value="Plug"/>
    <property type="match status" value="1"/>
</dbReference>
<dbReference type="SUPFAM" id="SSF56935">
    <property type="entry name" value="Porins"/>
    <property type="match status" value="1"/>
</dbReference>
<evidence type="ECO:0000313" key="14">
    <source>
        <dbReference type="Proteomes" id="UP000554342"/>
    </source>
</evidence>
<dbReference type="EMBL" id="JACIJI010000002">
    <property type="protein sequence ID" value="MBB5718465.1"/>
    <property type="molecule type" value="Genomic_DNA"/>
</dbReference>
<dbReference type="Proteomes" id="UP000554342">
    <property type="component" value="Unassembled WGS sequence"/>
</dbReference>
<evidence type="ECO:0000313" key="13">
    <source>
        <dbReference type="EMBL" id="MBB5718465.1"/>
    </source>
</evidence>
<dbReference type="InterPro" id="IPR036942">
    <property type="entry name" value="Beta-barrel_TonB_sf"/>
</dbReference>
<feature type="region of interest" description="Disordered" evidence="10">
    <location>
        <begin position="1"/>
        <end position="23"/>
    </location>
</feature>
<protein>
    <submittedName>
        <fullName evidence="13">Fe(3+) dicitrate transport protein</fullName>
    </submittedName>
</protein>
<dbReference type="AlphaFoldDB" id="A0A840YXY9"/>
<evidence type="ECO:0000256" key="8">
    <source>
        <dbReference type="PROSITE-ProRule" id="PRU01360"/>
    </source>
</evidence>
<proteinExistence type="inferred from homology"/>
<evidence type="ECO:0000256" key="3">
    <source>
        <dbReference type="ARBA" id="ARBA00022452"/>
    </source>
</evidence>
<comment type="caution">
    <text evidence="13">The sequence shown here is derived from an EMBL/GenBank/DDBJ whole genome shotgun (WGS) entry which is preliminary data.</text>
</comment>
<evidence type="ECO:0000256" key="9">
    <source>
        <dbReference type="RuleBase" id="RU003357"/>
    </source>
</evidence>
<comment type="similarity">
    <text evidence="8 9">Belongs to the TonB-dependent receptor family.</text>
</comment>
<keyword evidence="2 8" id="KW-0813">Transport</keyword>
<dbReference type="Gene3D" id="2.170.130.10">
    <property type="entry name" value="TonB-dependent receptor, plug domain"/>
    <property type="match status" value="1"/>
</dbReference>
<name>A0A840YXY9_9SPHN</name>